<evidence type="ECO:0000313" key="3">
    <source>
        <dbReference type="Proteomes" id="UP000005951"/>
    </source>
</evidence>
<evidence type="ECO:0000256" key="1">
    <source>
        <dbReference type="SAM" id="SignalP"/>
    </source>
</evidence>
<name>K8XKU8_RHOOP</name>
<gene>
    <name evidence="2" type="ORF">WSS_A36218</name>
</gene>
<sequence length="65" mass="7265">MRSIRTMAVLGTTALMMFLVGGTASASPPSPDPIWYSWFPTRELGDAFSQFMWVITGWMTGYGHF</sequence>
<feature type="signal peptide" evidence="1">
    <location>
        <begin position="1"/>
        <end position="26"/>
    </location>
</feature>
<dbReference type="AlphaFoldDB" id="K8XKU8"/>
<keyword evidence="1" id="KW-0732">Signal</keyword>
<comment type="caution">
    <text evidence="2">The sequence shown here is derived from an EMBL/GenBank/DDBJ whole genome shotgun (WGS) entry which is preliminary data.</text>
</comment>
<reference evidence="2 3" key="1">
    <citation type="journal article" date="2013" name="Genome Announc.">
        <title>Draft Genome Sequence of Rhodococcus opacus Strain M213 Shows a Diverse Catabolic Potential.</title>
        <authorList>
            <person name="Pathak A."/>
            <person name="Green S.J."/>
            <person name="Ogram A."/>
            <person name="Chauhan A."/>
        </authorList>
    </citation>
    <scope>NUCLEOTIDE SEQUENCE [LARGE SCALE GENOMIC DNA]</scope>
    <source>
        <strain evidence="2 3">M213</strain>
    </source>
</reference>
<dbReference type="Proteomes" id="UP000005951">
    <property type="component" value="Unassembled WGS sequence"/>
</dbReference>
<organism evidence="2 3">
    <name type="scientific">Rhodococcus opacus M213</name>
    <dbReference type="NCBI Taxonomy" id="1129896"/>
    <lineage>
        <taxon>Bacteria</taxon>
        <taxon>Bacillati</taxon>
        <taxon>Actinomycetota</taxon>
        <taxon>Actinomycetes</taxon>
        <taxon>Mycobacteriales</taxon>
        <taxon>Nocardiaceae</taxon>
        <taxon>Rhodococcus</taxon>
    </lineage>
</organism>
<proteinExistence type="predicted"/>
<protein>
    <submittedName>
        <fullName evidence="2">Uncharacterized protein</fullName>
    </submittedName>
</protein>
<evidence type="ECO:0000313" key="2">
    <source>
        <dbReference type="EMBL" id="EKT77690.1"/>
    </source>
</evidence>
<accession>K8XKU8</accession>
<dbReference type="EMBL" id="AJYC02000141">
    <property type="protein sequence ID" value="EKT77690.1"/>
    <property type="molecule type" value="Genomic_DNA"/>
</dbReference>
<feature type="chain" id="PRO_5003922332" evidence="1">
    <location>
        <begin position="27"/>
        <end position="65"/>
    </location>
</feature>